<feature type="region of interest" description="Disordered" evidence="1">
    <location>
        <begin position="1"/>
        <end position="187"/>
    </location>
</feature>
<dbReference type="AlphaFoldDB" id="A0A314KUV1"/>
<dbReference type="EMBL" id="MJEQ01000937">
    <property type="protein sequence ID" value="OIT33123.1"/>
    <property type="molecule type" value="Genomic_DNA"/>
</dbReference>
<accession>A0A314KUV1</accession>
<gene>
    <name evidence="2" type="ORF">A4A49_57286</name>
</gene>
<dbReference type="Proteomes" id="UP000187609">
    <property type="component" value="Unassembled WGS sequence"/>
</dbReference>
<evidence type="ECO:0000313" key="2">
    <source>
        <dbReference type="EMBL" id="OIT33123.1"/>
    </source>
</evidence>
<dbReference type="Gramene" id="OIT33123">
    <property type="protein sequence ID" value="OIT33123"/>
    <property type="gene ID" value="A4A49_57286"/>
</dbReference>
<feature type="compositionally biased region" description="Basic and acidic residues" evidence="1">
    <location>
        <begin position="130"/>
        <end position="145"/>
    </location>
</feature>
<evidence type="ECO:0000313" key="3">
    <source>
        <dbReference type="Proteomes" id="UP000187609"/>
    </source>
</evidence>
<reference evidence="2" key="1">
    <citation type="submission" date="2016-11" db="EMBL/GenBank/DDBJ databases">
        <title>The genome of Nicotiana attenuata.</title>
        <authorList>
            <person name="Xu S."/>
            <person name="Brockmoeller T."/>
            <person name="Gaquerel E."/>
            <person name="Navarro A."/>
            <person name="Kuhl H."/>
            <person name="Gase K."/>
            <person name="Ling Z."/>
            <person name="Zhou W."/>
            <person name="Kreitzer C."/>
            <person name="Stanke M."/>
            <person name="Tang H."/>
            <person name="Lyons E."/>
            <person name="Pandey P."/>
            <person name="Pandey S.P."/>
            <person name="Timmermann B."/>
            <person name="Baldwin I.T."/>
        </authorList>
    </citation>
    <scope>NUCLEOTIDE SEQUENCE [LARGE SCALE GENOMIC DNA]</scope>
    <source>
        <strain evidence="2">UT</strain>
    </source>
</reference>
<comment type="caution">
    <text evidence="2">The sequence shown here is derived from an EMBL/GenBank/DDBJ whole genome shotgun (WGS) entry which is preliminary data.</text>
</comment>
<sequence length="187" mass="21367">STTNQNEFTKQAIEESILSPVTKDKSSQQDQGAETNNNEITSKGNEHNPGEEQQTQNSRQTIQKNRVDGIDSVGQCCDSSSSTIPTEIRNQPGLQLVVDLYENKENRNNTNQEDDISDSFQEAEQSNNQKDMRKEDQHSHNHNEDQQQTTKRGRSETRKSGKRNRHKTQPSLRRNQKEDITPNCLND</sequence>
<feature type="compositionally biased region" description="Polar residues" evidence="1">
    <location>
        <begin position="77"/>
        <end position="93"/>
    </location>
</feature>
<organism evidence="2 3">
    <name type="scientific">Nicotiana attenuata</name>
    <name type="common">Coyote tobacco</name>
    <dbReference type="NCBI Taxonomy" id="49451"/>
    <lineage>
        <taxon>Eukaryota</taxon>
        <taxon>Viridiplantae</taxon>
        <taxon>Streptophyta</taxon>
        <taxon>Embryophyta</taxon>
        <taxon>Tracheophyta</taxon>
        <taxon>Spermatophyta</taxon>
        <taxon>Magnoliopsida</taxon>
        <taxon>eudicotyledons</taxon>
        <taxon>Gunneridae</taxon>
        <taxon>Pentapetalae</taxon>
        <taxon>asterids</taxon>
        <taxon>lamiids</taxon>
        <taxon>Solanales</taxon>
        <taxon>Solanaceae</taxon>
        <taxon>Nicotianoideae</taxon>
        <taxon>Nicotianeae</taxon>
        <taxon>Nicotiana</taxon>
    </lineage>
</organism>
<keyword evidence="3" id="KW-1185">Reference proteome</keyword>
<protein>
    <submittedName>
        <fullName evidence="2">Uncharacterized protein</fullName>
    </submittedName>
</protein>
<feature type="compositionally biased region" description="Polar residues" evidence="1">
    <location>
        <begin position="118"/>
        <end position="129"/>
    </location>
</feature>
<name>A0A314KUV1_NICAT</name>
<feature type="compositionally biased region" description="Polar residues" evidence="1">
    <location>
        <begin position="51"/>
        <end position="64"/>
    </location>
</feature>
<feature type="non-terminal residue" evidence="2">
    <location>
        <position position="1"/>
    </location>
</feature>
<feature type="compositionally biased region" description="Polar residues" evidence="1">
    <location>
        <begin position="28"/>
        <end position="43"/>
    </location>
</feature>
<proteinExistence type="predicted"/>
<evidence type="ECO:0000256" key="1">
    <source>
        <dbReference type="SAM" id="MobiDB-lite"/>
    </source>
</evidence>